<evidence type="ECO:0000256" key="2">
    <source>
        <dbReference type="ARBA" id="ARBA00023015"/>
    </source>
</evidence>
<evidence type="ECO:0000256" key="3">
    <source>
        <dbReference type="ARBA" id="ARBA00023125"/>
    </source>
</evidence>
<dbReference type="Gene3D" id="1.20.5.170">
    <property type="match status" value="1"/>
</dbReference>
<proteinExistence type="predicted"/>
<dbReference type="Proteomes" id="UP001327560">
    <property type="component" value="Chromosome 8"/>
</dbReference>
<dbReference type="GO" id="GO:0005634">
    <property type="term" value="C:nucleus"/>
    <property type="evidence" value="ECO:0007669"/>
    <property type="project" value="UniProtKB-SubCell"/>
</dbReference>
<dbReference type="GO" id="GO:0045893">
    <property type="term" value="P:positive regulation of DNA-templated transcription"/>
    <property type="evidence" value="ECO:0007669"/>
    <property type="project" value="TreeGrafter"/>
</dbReference>
<evidence type="ECO:0000256" key="6">
    <source>
        <dbReference type="SAM" id="MobiDB-lite"/>
    </source>
</evidence>
<feature type="domain" description="BZIP" evidence="7">
    <location>
        <begin position="22"/>
        <end position="85"/>
    </location>
</feature>
<evidence type="ECO:0000313" key="9">
    <source>
        <dbReference type="Proteomes" id="UP001327560"/>
    </source>
</evidence>
<feature type="region of interest" description="Disordered" evidence="6">
    <location>
        <begin position="24"/>
        <end position="47"/>
    </location>
</feature>
<dbReference type="InterPro" id="IPR046347">
    <property type="entry name" value="bZIP_sf"/>
</dbReference>
<dbReference type="SUPFAM" id="SSF57959">
    <property type="entry name" value="Leucine zipper domain"/>
    <property type="match status" value="1"/>
</dbReference>
<sequence length="116" mass="12913">MASPGGTSSGSSSLVSEEELQALKKQKRMISNRESARRSRMRKQKKLDDLAAQVGQLRKENGHILRSLSFITQQYFAVEAENSVLRTQMMELGSRLQSLGEILHCLNSMSCDGLLV</sequence>
<evidence type="ECO:0000259" key="7">
    <source>
        <dbReference type="PROSITE" id="PS50217"/>
    </source>
</evidence>
<dbReference type="Pfam" id="PF00170">
    <property type="entry name" value="bZIP_1"/>
    <property type="match status" value="1"/>
</dbReference>
<gene>
    <name evidence="8" type="ORF">Cni_G26319</name>
</gene>
<keyword evidence="3" id="KW-0238">DNA-binding</keyword>
<dbReference type="PROSITE" id="PS00036">
    <property type="entry name" value="BZIP_BASIC"/>
    <property type="match status" value="1"/>
</dbReference>
<dbReference type="GO" id="GO:0003700">
    <property type="term" value="F:DNA-binding transcription factor activity"/>
    <property type="evidence" value="ECO:0007669"/>
    <property type="project" value="InterPro"/>
</dbReference>
<name>A0AAQ3QLW9_9LILI</name>
<comment type="subcellular location">
    <subcellularLocation>
        <location evidence="1">Nucleus</location>
    </subcellularLocation>
</comment>
<dbReference type="PROSITE" id="PS50217">
    <property type="entry name" value="BZIP"/>
    <property type="match status" value="1"/>
</dbReference>
<keyword evidence="9" id="KW-1185">Reference proteome</keyword>
<dbReference type="FunFam" id="1.20.5.170:FF:000020">
    <property type="entry name" value="BZIP transcription factor"/>
    <property type="match status" value="1"/>
</dbReference>
<organism evidence="8 9">
    <name type="scientific">Canna indica</name>
    <name type="common">Indian-shot</name>
    <dbReference type="NCBI Taxonomy" id="4628"/>
    <lineage>
        <taxon>Eukaryota</taxon>
        <taxon>Viridiplantae</taxon>
        <taxon>Streptophyta</taxon>
        <taxon>Embryophyta</taxon>
        <taxon>Tracheophyta</taxon>
        <taxon>Spermatophyta</taxon>
        <taxon>Magnoliopsida</taxon>
        <taxon>Liliopsida</taxon>
        <taxon>Zingiberales</taxon>
        <taxon>Cannaceae</taxon>
        <taxon>Canna</taxon>
    </lineage>
</organism>
<evidence type="ECO:0000256" key="4">
    <source>
        <dbReference type="ARBA" id="ARBA00023163"/>
    </source>
</evidence>
<evidence type="ECO:0000256" key="1">
    <source>
        <dbReference type="ARBA" id="ARBA00004123"/>
    </source>
</evidence>
<dbReference type="PANTHER" id="PTHR45764:SF76">
    <property type="entry name" value="OS02G0132500 PROTEIN"/>
    <property type="match status" value="1"/>
</dbReference>
<dbReference type="PANTHER" id="PTHR45764">
    <property type="entry name" value="BZIP TRANSCRIPTION FACTOR 44"/>
    <property type="match status" value="1"/>
</dbReference>
<evidence type="ECO:0000313" key="8">
    <source>
        <dbReference type="EMBL" id="WOL17526.1"/>
    </source>
</evidence>
<keyword evidence="5" id="KW-0539">Nucleus</keyword>
<dbReference type="GO" id="GO:0046982">
    <property type="term" value="F:protein heterodimerization activity"/>
    <property type="evidence" value="ECO:0007669"/>
    <property type="project" value="UniProtKB-ARBA"/>
</dbReference>
<dbReference type="GO" id="GO:0000976">
    <property type="term" value="F:transcription cis-regulatory region binding"/>
    <property type="evidence" value="ECO:0007669"/>
    <property type="project" value="TreeGrafter"/>
</dbReference>
<keyword evidence="2" id="KW-0805">Transcription regulation</keyword>
<dbReference type="EMBL" id="CP136897">
    <property type="protein sequence ID" value="WOL17526.1"/>
    <property type="molecule type" value="Genomic_DNA"/>
</dbReference>
<dbReference type="AlphaFoldDB" id="A0AAQ3QLW9"/>
<dbReference type="CDD" id="cd14702">
    <property type="entry name" value="bZIP_plant_GBF1"/>
    <property type="match status" value="1"/>
</dbReference>
<protein>
    <submittedName>
        <fullName evidence="8">BZIP transcription factor 11-like</fullName>
    </submittedName>
</protein>
<accession>A0AAQ3QLW9</accession>
<dbReference type="SMART" id="SM00338">
    <property type="entry name" value="BRLZ"/>
    <property type="match status" value="1"/>
</dbReference>
<reference evidence="8 9" key="1">
    <citation type="submission" date="2023-10" db="EMBL/GenBank/DDBJ databases">
        <title>Chromosome-scale genome assembly provides insights into flower coloration mechanisms of Canna indica.</title>
        <authorList>
            <person name="Li C."/>
        </authorList>
    </citation>
    <scope>NUCLEOTIDE SEQUENCE [LARGE SCALE GENOMIC DNA]</scope>
    <source>
        <tissue evidence="8">Flower</tissue>
    </source>
</reference>
<evidence type="ECO:0000256" key="5">
    <source>
        <dbReference type="ARBA" id="ARBA00023242"/>
    </source>
</evidence>
<dbReference type="InterPro" id="IPR045314">
    <property type="entry name" value="bZIP_plant_GBF1"/>
</dbReference>
<keyword evidence="4" id="KW-0804">Transcription</keyword>
<dbReference type="InterPro" id="IPR004827">
    <property type="entry name" value="bZIP"/>
</dbReference>